<accession>A0ABW0TNZ2</accession>
<evidence type="ECO:0000256" key="1">
    <source>
        <dbReference type="SAM" id="Phobius"/>
    </source>
</evidence>
<feature type="transmembrane region" description="Helical" evidence="1">
    <location>
        <begin position="254"/>
        <end position="272"/>
    </location>
</feature>
<feature type="signal peptide" evidence="2">
    <location>
        <begin position="1"/>
        <end position="23"/>
    </location>
</feature>
<evidence type="ECO:0000256" key="2">
    <source>
        <dbReference type="SAM" id="SignalP"/>
    </source>
</evidence>
<dbReference type="Pfam" id="PF20990">
    <property type="entry name" value="DUF2207_C"/>
    <property type="match status" value="1"/>
</dbReference>
<sequence length="639" mass="71722">MKKIIAILTIMLFAMLPNTIAHAKSFTIDEVQIKGWVQPNGDMLVNEIFTYTFDGAFTQVTRSFPERHLGQIDGFEAHLLNAENPVVGEIEDSMLTRLNVTTSGETQKAAISAENQTMTVFYLYYMRGAVKSYDTYSDLDVTFFEKYDNHDTNLNNVSITYLLPGDAGDRNIHGFMYDRMGGIEKVYTNGIIFRTPTSEAFGLTATRVFFPSTIMTEQQKGAAPIPLGEAIEQEEKRLDAFTAKLALLPTAKETVKVIALVFFLLAVFVWLLRQRSLPFFGSVHHVLQTDPLYLSFVDRNGARQPKNLLAGIFSMVEKGYVDFQLEPSAARFKNQPQAPEKTFAFHLNQSSPSLLPFEKELVTWLFKPKLTTRKFHLHDIAGSAKNENTGKKTYARKQRQFERQYEEWHTQVKQLMTEAGTLSDKVPGFLKRIVCLVLASAIAFALYADGGGNFEVALPFIVTGIMLYWNWRRPYKLWLPIVYFIVMFFVAGLAVDQELIDTLLWLVIASVVLYFVTPHSMITSLNALYTKMSIAKFRAQIRSGFPSHLTQEEQERWLTRAYLLNKSKSKLPRLQGPLPTMLPIAALFALETDPLHFVQSTWGPTKIAKASSGGDSYYSDSGGGYDGGGGFDGGGAGAD</sequence>
<feature type="domain" description="DUF2207" evidence="3">
    <location>
        <begin position="27"/>
        <end position="198"/>
    </location>
</feature>
<evidence type="ECO:0000259" key="3">
    <source>
        <dbReference type="Pfam" id="PF09972"/>
    </source>
</evidence>
<feature type="transmembrane region" description="Helical" evidence="1">
    <location>
        <begin position="454"/>
        <end position="471"/>
    </location>
</feature>
<feature type="transmembrane region" description="Helical" evidence="1">
    <location>
        <begin position="478"/>
        <end position="497"/>
    </location>
</feature>
<name>A0ABW0TNZ2_9BACL</name>
<protein>
    <submittedName>
        <fullName evidence="5">DUF2207 domain-containing protein</fullName>
    </submittedName>
</protein>
<proteinExistence type="predicted"/>
<evidence type="ECO:0000259" key="4">
    <source>
        <dbReference type="Pfam" id="PF20990"/>
    </source>
</evidence>
<evidence type="ECO:0000313" key="5">
    <source>
        <dbReference type="EMBL" id="MFC5590098.1"/>
    </source>
</evidence>
<dbReference type="Proteomes" id="UP001596109">
    <property type="component" value="Unassembled WGS sequence"/>
</dbReference>
<feature type="chain" id="PRO_5046321338" evidence="2">
    <location>
        <begin position="24"/>
        <end position="639"/>
    </location>
</feature>
<keyword evidence="6" id="KW-1185">Reference proteome</keyword>
<keyword evidence="1" id="KW-0812">Transmembrane</keyword>
<reference evidence="6" key="1">
    <citation type="journal article" date="2019" name="Int. J. Syst. Evol. Microbiol.">
        <title>The Global Catalogue of Microorganisms (GCM) 10K type strain sequencing project: providing services to taxonomists for standard genome sequencing and annotation.</title>
        <authorList>
            <consortium name="The Broad Institute Genomics Platform"/>
            <consortium name="The Broad Institute Genome Sequencing Center for Infectious Disease"/>
            <person name="Wu L."/>
            <person name="Ma J."/>
        </authorList>
    </citation>
    <scope>NUCLEOTIDE SEQUENCE [LARGE SCALE GENOMIC DNA]</scope>
    <source>
        <strain evidence="6">CGMCC 4.1434</strain>
    </source>
</reference>
<feature type="domain" description="Predicted membrane protein YciQ-like C-terminal" evidence="4">
    <location>
        <begin position="291"/>
        <end position="489"/>
    </location>
</feature>
<feature type="transmembrane region" description="Helical" evidence="1">
    <location>
        <begin position="503"/>
        <end position="529"/>
    </location>
</feature>
<evidence type="ECO:0000313" key="6">
    <source>
        <dbReference type="Proteomes" id="UP001596109"/>
    </source>
</evidence>
<keyword evidence="2" id="KW-0732">Signal</keyword>
<dbReference type="InterPro" id="IPR048389">
    <property type="entry name" value="YciQ-like_C"/>
</dbReference>
<dbReference type="EMBL" id="JBHSNO010000007">
    <property type="protein sequence ID" value="MFC5590098.1"/>
    <property type="molecule type" value="Genomic_DNA"/>
</dbReference>
<keyword evidence="1" id="KW-0472">Membrane</keyword>
<comment type="caution">
    <text evidence="5">The sequence shown here is derived from an EMBL/GenBank/DDBJ whole genome shotgun (WGS) entry which is preliminary data.</text>
</comment>
<gene>
    <name evidence="5" type="ORF">ACFPRA_14415</name>
</gene>
<organism evidence="5 6">
    <name type="scientific">Sporosarcina soli</name>
    <dbReference type="NCBI Taxonomy" id="334736"/>
    <lineage>
        <taxon>Bacteria</taxon>
        <taxon>Bacillati</taxon>
        <taxon>Bacillota</taxon>
        <taxon>Bacilli</taxon>
        <taxon>Bacillales</taxon>
        <taxon>Caryophanaceae</taxon>
        <taxon>Sporosarcina</taxon>
    </lineage>
</organism>
<dbReference type="RefSeq" id="WP_381435998.1">
    <property type="nucleotide sequence ID" value="NZ_JBHSNO010000007.1"/>
</dbReference>
<feature type="transmembrane region" description="Helical" evidence="1">
    <location>
        <begin position="429"/>
        <end position="448"/>
    </location>
</feature>
<dbReference type="Pfam" id="PF09972">
    <property type="entry name" value="DUF2207"/>
    <property type="match status" value="1"/>
</dbReference>
<keyword evidence="1" id="KW-1133">Transmembrane helix</keyword>
<dbReference type="InterPro" id="IPR018702">
    <property type="entry name" value="DUF2207"/>
</dbReference>